<dbReference type="PANTHER" id="PTHR24104">
    <property type="entry name" value="E3 UBIQUITIN-PROTEIN LIGASE NHLRC1-RELATED"/>
    <property type="match status" value="1"/>
</dbReference>
<protein>
    <recommendedName>
        <fullName evidence="8">RING-type domain-containing protein</fullName>
    </recommendedName>
</protein>
<dbReference type="SUPFAM" id="SSF101898">
    <property type="entry name" value="NHL repeat"/>
    <property type="match status" value="1"/>
</dbReference>
<organism evidence="9 10">
    <name type="scientific">Elysia crispata</name>
    <name type="common">lettuce slug</name>
    <dbReference type="NCBI Taxonomy" id="231223"/>
    <lineage>
        <taxon>Eukaryota</taxon>
        <taxon>Metazoa</taxon>
        <taxon>Spiralia</taxon>
        <taxon>Lophotrochozoa</taxon>
        <taxon>Mollusca</taxon>
        <taxon>Gastropoda</taxon>
        <taxon>Heterobranchia</taxon>
        <taxon>Euthyneura</taxon>
        <taxon>Panpulmonata</taxon>
        <taxon>Sacoglossa</taxon>
        <taxon>Placobranchoidea</taxon>
        <taxon>Plakobranchidae</taxon>
        <taxon>Elysia</taxon>
    </lineage>
</organism>
<dbReference type="FunFam" id="2.120.10.30:FF:000037">
    <property type="entry name" value="Uncharacterized protein, isoform E"/>
    <property type="match status" value="1"/>
</dbReference>
<dbReference type="SUPFAM" id="SSF57850">
    <property type="entry name" value="RING/U-box"/>
    <property type="match status" value="1"/>
</dbReference>
<evidence type="ECO:0000256" key="1">
    <source>
        <dbReference type="ARBA" id="ARBA00022723"/>
    </source>
</evidence>
<accession>A0AAE0YIK1</accession>
<sequence length="574" mass="61696">MSTFNLRAQIRHDHLTCPICISSFRKPKALPCIHTFCVACLHDYIFGLGYPSGGCFMCPVCRAETIIPPTGIDGFPDNHIMSSLSDTVENSAPPRPVPKPRRSLGNTLGAQSVPQDSECDGSDALPSYASVADTDPALAKVCSNDSEPDWTVVPRKEPSAPQEDNQVEYCVVSVSHPEVIDGDSTGSVDPPPSSVNTFNPGIGADNSTVAAPVCPLIEMTPSGPPAYDTVCGPQASYSQGPVAPIGWNIPGLPTNQHSRSPVSYPTVPTYTEPNNVACTENLMLRFGKQGSSVRDFIKPVGLTVSSDGSYIISDNGGDQNRIFIYNSGGELKSAFKCGCKVKDIAIRSNDDILAAVHKSMAAVRLFSMAGQCKAEYGKFFTYEEPSGIAELTNGGLVLTGTANNCIYVLTNQMKLAVKFGRKGNGDGYFFHPGHVATDSRNHIIVSDKTNNTVQIFDSDGKFKHRFGSAGTKNGQLQAPLGVCVDNKGNIIVADSGNHRVEVFTSRGQWLSRVVNGTQELGELVKPVNVAWTPTGKVAVLLRGPYFAEVRVYSTRHQDIPQNDNPPHRFIGPCW</sequence>
<dbReference type="Gene3D" id="3.30.40.10">
    <property type="entry name" value="Zinc/RING finger domain, C3HC4 (zinc finger)"/>
    <property type="match status" value="1"/>
</dbReference>
<feature type="region of interest" description="Disordered" evidence="7">
    <location>
        <begin position="83"/>
        <end position="126"/>
    </location>
</feature>
<evidence type="ECO:0000256" key="4">
    <source>
        <dbReference type="ARBA" id="ARBA00022833"/>
    </source>
</evidence>
<dbReference type="Pfam" id="PF01436">
    <property type="entry name" value="NHL"/>
    <property type="match status" value="1"/>
</dbReference>
<dbReference type="GO" id="GO:0061630">
    <property type="term" value="F:ubiquitin protein ligase activity"/>
    <property type="evidence" value="ECO:0007669"/>
    <property type="project" value="TreeGrafter"/>
</dbReference>
<dbReference type="Pfam" id="PF00097">
    <property type="entry name" value="zf-C3HC4"/>
    <property type="match status" value="1"/>
</dbReference>
<feature type="repeat" description="NHL" evidence="6">
    <location>
        <begin position="463"/>
        <end position="506"/>
    </location>
</feature>
<dbReference type="PROSITE" id="PS50089">
    <property type="entry name" value="ZF_RING_2"/>
    <property type="match status" value="1"/>
</dbReference>
<keyword evidence="1" id="KW-0479">Metal-binding</keyword>
<dbReference type="InterPro" id="IPR013083">
    <property type="entry name" value="Znf_RING/FYVE/PHD"/>
</dbReference>
<dbReference type="PROSITE" id="PS51125">
    <property type="entry name" value="NHL"/>
    <property type="match status" value="2"/>
</dbReference>
<dbReference type="Proteomes" id="UP001283361">
    <property type="component" value="Unassembled WGS sequence"/>
</dbReference>
<dbReference type="AlphaFoldDB" id="A0AAE0YIK1"/>
<dbReference type="InterPro" id="IPR001841">
    <property type="entry name" value="Znf_RING"/>
</dbReference>
<evidence type="ECO:0000256" key="6">
    <source>
        <dbReference type="PROSITE-ProRule" id="PRU00504"/>
    </source>
</evidence>
<evidence type="ECO:0000256" key="5">
    <source>
        <dbReference type="PROSITE-ProRule" id="PRU00175"/>
    </source>
</evidence>
<dbReference type="InterPro" id="IPR050952">
    <property type="entry name" value="TRIM-NHL_E3_ligases"/>
</dbReference>
<evidence type="ECO:0000313" key="9">
    <source>
        <dbReference type="EMBL" id="KAK3747233.1"/>
    </source>
</evidence>
<keyword evidence="3 5" id="KW-0863">Zinc-finger</keyword>
<feature type="region of interest" description="Disordered" evidence="7">
    <location>
        <begin position="143"/>
        <end position="164"/>
    </location>
</feature>
<dbReference type="PANTHER" id="PTHR24104:SF57">
    <property type="entry name" value="BEE-MILK PROTEIN"/>
    <property type="match status" value="1"/>
</dbReference>
<feature type="domain" description="RING-type" evidence="8">
    <location>
        <begin position="17"/>
        <end position="62"/>
    </location>
</feature>
<dbReference type="Gene3D" id="2.120.10.30">
    <property type="entry name" value="TolB, C-terminal domain"/>
    <property type="match status" value="2"/>
</dbReference>
<dbReference type="EMBL" id="JAWDGP010006101">
    <property type="protein sequence ID" value="KAK3747233.1"/>
    <property type="molecule type" value="Genomic_DNA"/>
</dbReference>
<dbReference type="GO" id="GO:0043161">
    <property type="term" value="P:proteasome-mediated ubiquitin-dependent protein catabolic process"/>
    <property type="evidence" value="ECO:0007669"/>
    <property type="project" value="TreeGrafter"/>
</dbReference>
<dbReference type="GO" id="GO:0008270">
    <property type="term" value="F:zinc ion binding"/>
    <property type="evidence" value="ECO:0007669"/>
    <property type="project" value="UniProtKB-KW"/>
</dbReference>
<proteinExistence type="predicted"/>
<evidence type="ECO:0000259" key="8">
    <source>
        <dbReference type="PROSITE" id="PS50089"/>
    </source>
</evidence>
<feature type="compositionally biased region" description="Polar residues" evidence="7">
    <location>
        <begin position="104"/>
        <end position="115"/>
    </location>
</feature>
<dbReference type="InterPro" id="IPR017907">
    <property type="entry name" value="Znf_RING_CS"/>
</dbReference>
<dbReference type="GO" id="GO:0000209">
    <property type="term" value="P:protein polyubiquitination"/>
    <property type="evidence" value="ECO:0007669"/>
    <property type="project" value="TreeGrafter"/>
</dbReference>
<dbReference type="PROSITE" id="PS00518">
    <property type="entry name" value="ZF_RING_1"/>
    <property type="match status" value="1"/>
</dbReference>
<keyword evidence="10" id="KW-1185">Reference proteome</keyword>
<keyword evidence="2" id="KW-0677">Repeat</keyword>
<dbReference type="InterPro" id="IPR001258">
    <property type="entry name" value="NHL_repeat"/>
</dbReference>
<name>A0AAE0YIK1_9GAST</name>
<evidence type="ECO:0000313" key="10">
    <source>
        <dbReference type="Proteomes" id="UP001283361"/>
    </source>
</evidence>
<dbReference type="InterPro" id="IPR018957">
    <property type="entry name" value="Znf_C3HC4_RING-type"/>
</dbReference>
<evidence type="ECO:0000256" key="2">
    <source>
        <dbReference type="ARBA" id="ARBA00022737"/>
    </source>
</evidence>
<feature type="repeat" description="NHL" evidence="6">
    <location>
        <begin position="418"/>
        <end position="459"/>
    </location>
</feature>
<dbReference type="InterPro" id="IPR011042">
    <property type="entry name" value="6-blade_b-propeller_TolB-like"/>
</dbReference>
<evidence type="ECO:0000256" key="3">
    <source>
        <dbReference type="ARBA" id="ARBA00022771"/>
    </source>
</evidence>
<evidence type="ECO:0000256" key="7">
    <source>
        <dbReference type="SAM" id="MobiDB-lite"/>
    </source>
</evidence>
<gene>
    <name evidence="9" type="ORF">RRG08_005869</name>
</gene>
<dbReference type="CDD" id="cd05819">
    <property type="entry name" value="NHL"/>
    <property type="match status" value="1"/>
</dbReference>
<reference evidence="9" key="1">
    <citation type="journal article" date="2023" name="G3 (Bethesda)">
        <title>A reference genome for the long-term kleptoplast-retaining sea slug Elysia crispata morphotype clarki.</title>
        <authorList>
            <person name="Eastman K.E."/>
            <person name="Pendleton A.L."/>
            <person name="Shaikh M.A."/>
            <person name="Suttiyut T."/>
            <person name="Ogas R."/>
            <person name="Tomko P."/>
            <person name="Gavelis G."/>
            <person name="Widhalm J.R."/>
            <person name="Wisecaver J.H."/>
        </authorList>
    </citation>
    <scope>NUCLEOTIDE SEQUENCE</scope>
    <source>
        <strain evidence="9">ECLA1</strain>
    </source>
</reference>
<comment type="caution">
    <text evidence="9">The sequence shown here is derived from an EMBL/GenBank/DDBJ whole genome shotgun (WGS) entry which is preliminary data.</text>
</comment>
<dbReference type="SMART" id="SM00184">
    <property type="entry name" value="RING"/>
    <property type="match status" value="1"/>
</dbReference>
<keyword evidence="4" id="KW-0862">Zinc</keyword>